<evidence type="ECO:0000256" key="1">
    <source>
        <dbReference type="SAM" id="MobiDB-lite"/>
    </source>
</evidence>
<accession>A0A5N8XV16</accession>
<feature type="region of interest" description="Disordered" evidence="1">
    <location>
        <begin position="130"/>
        <end position="200"/>
    </location>
</feature>
<comment type="caution">
    <text evidence="3">The sequence shown here is derived from an EMBL/GenBank/DDBJ whole genome shotgun (WGS) entry which is preliminary data.</text>
</comment>
<protein>
    <submittedName>
        <fullName evidence="3">Uncharacterized protein</fullName>
    </submittedName>
</protein>
<keyword evidence="2" id="KW-0472">Membrane</keyword>
<feature type="compositionally biased region" description="Polar residues" evidence="1">
    <location>
        <begin position="244"/>
        <end position="254"/>
    </location>
</feature>
<name>A0A5N8XV16_9ACTN</name>
<dbReference type="OrthoDB" id="4326240at2"/>
<sequence length="265" mass="27510">MNSSDWQPWGGGEVEMGGQQGDSTPSGRHFARPGADDPQDFRAESSPVAVLLAAAVRARDVEGKREARAVAAFLEAREQGAHPARTRRRDDWRPRGVRRARRSLRATLAALLAGLTLGGVAVAAIGVSSGGDGEGQGRAGPSSSAPERPGSTPPDSTGSSAPAPGASPSGPSDRPSQAQDTEAHCRAFEKVEGRGKAMDATAWQRLIDAAGGESRVRAYCAERLGVSGGGSERQKKDKERDTAGASSDPSTAARTTPRPGQPRKK</sequence>
<organism evidence="3 4">
    <name type="scientific">Streptomyces spongiae</name>
    <dbReference type="NCBI Taxonomy" id="565072"/>
    <lineage>
        <taxon>Bacteria</taxon>
        <taxon>Bacillati</taxon>
        <taxon>Actinomycetota</taxon>
        <taxon>Actinomycetes</taxon>
        <taxon>Kitasatosporales</taxon>
        <taxon>Streptomycetaceae</taxon>
        <taxon>Streptomyces</taxon>
    </lineage>
</organism>
<dbReference type="AlphaFoldDB" id="A0A5N8XV16"/>
<gene>
    <name evidence="3" type="ORF">FNH08_40540</name>
</gene>
<evidence type="ECO:0000313" key="3">
    <source>
        <dbReference type="EMBL" id="MPY63223.1"/>
    </source>
</evidence>
<reference evidence="3 4" key="1">
    <citation type="submission" date="2019-07" db="EMBL/GenBank/DDBJ databases">
        <title>New species of Amycolatopsis and Streptomyces.</title>
        <authorList>
            <person name="Duangmal K."/>
            <person name="Teo W.F.A."/>
            <person name="Lipun K."/>
        </authorList>
    </citation>
    <scope>NUCLEOTIDE SEQUENCE [LARGE SCALE GENOMIC DNA]</scope>
    <source>
        <strain evidence="3 4">NBRC 106415</strain>
    </source>
</reference>
<feature type="region of interest" description="Disordered" evidence="1">
    <location>
        <begin position="76"/>
        <end position="98"/>
    </location>
</feature>
<evidence type="ECO:0000256" key="2">
    <source>
        <dbReference type="SAM" id="Phobius"/>
    </source>
</evidence>
<evidence type="ECO:0000313" key="4">
    <source>
        <dbReference type="Proteomes" id="UP000400924"/>
    </source>
</evidence>
<dbReference type="EMBL" id="VJZC01000531">
    <property type="protein sequence ID" value="MPY63223.1"/>
    <property type="molecule type" value="Genomic_DNA"/>
</dbReference>
<dbReference type="RefSeq" id="WP_152776520.1">
    <property type="nucleotide sequence ID" value="NZ_VJZC01000531.1"/>
</dbReference>
<feature type="compositionally biased region" description="Basic and acidic residues" evidence="1">
    <location>
        <begin position="181"/>
        <end position="197"/>
    </location>
</feature>
<keyword evidence="2" id="KW-1133">Transmembrane helix</keyword>
<proteinExistence type="predicted"/>
<feature type="compositionally biased region" description="Gly residues" evidence="1">
    <location>
        <begin position="9"/>
        <end position="20"/>
    </location>
</feature>
<dbReference type="Proteomes" id="UP000400924">
    <property type="component" value="Unassembled WGS sequence"/>
</dbReference>
<feature type="compositionally biased region" description="Basic and acidic residues" evidence="1">
    <location>
        <begin position="232"/>
        <end position="242"/>
    </location>
</feature>
<keyword evidence="4" id="KW-1185">Reference proteome</keyword>
<feature type="compositionally biased region" description="Low complexity" evidence="1">
    <location>
        <begin position="148"/>
        <end position="176"/>
    </location>
</feature>
<feature type="region of interest" description="Disordered" evidence="1">
    <location>
        <begin position="1"/>
        <end position="41"/>
    </location>
</feature>
<feature type="region of interest" description="Disordered" evidence="1">
    <location>
        <begin position="223"/>
        <end position="265"/>
    </location>
</feature>
<feature type="transmembrane region" description="Helical" evidence="2">
    <location>
        <begin position="108"/>
        <end position="127"/>
    </location>
</feature>
<keyword evidence="2" id="KW-0812">Transmembrane</keyword>